<sequence length="99" mass="10756">MRLATSTDVAVVANTSAFFALRWRRSREQAGSELLQVFPSKNGCNQKPGGECELVGPQQLLMSHLSETPTLLLSVLMRLTSSPATKPRRREDGGAAMTP</sequence>
<protein>
    <submittedName>
        <fullName evidence="1">Uncharacterized protein</fullName>
    </submittedName>
</protein>
<proteinExistence type="predicted"/>
<keyword evidence="2" id="KW-1185">Reference proteome</keyword>
<reference evidence="1 2" key="1">
    <citation type="submission" date="2023-01" db="EMBL/GenBank/DDBJ databases">
        <title>Analysis of 21 Apiospora genomes using comparative genomics revels a genus with tremendous synthesis potential of carbohydrate active enzymes and secondary metabolites.</title>
        <authorList>
            <person name="Sorensen T."/>
        </authorList>
    </citation>
    <scope>NUCLEOTIDE SEQUENCE [LARGE SCALE GENOMIC DNA]</scope>
    <source>
        <strain evidence="1 2">CBS 20057</strain>
    </source>
</reference>
<evidence type="ECO:0000313" key="2">
    <source>
        <dbReference type="Proteomes" id="UP001396898"/>
    </source>
</evidence>
<dbReference type="EMBL" id="JAQQWI010000017">
    <property type="protein sequence ID" value="KAK8005815.1"/>
    <property type="molecule type" value="Genomic_DNA"/>
</dbReference>
<name>A0ABR1R9R6_9PEZI</name>
<dbReference type="Proteomes" id="UP001396898">
    <property type="component" value="Unassembled WGS sequence"/>
</dbReference>
<organism evidence="1 2">
    <name type="scientific">Apiospora marii</name>
    <dbReference type="NCBI Taxonomy" id="335849"/>
    <lineage>
        <taxon>Eukaryota</taxon>
        <taxon>Fungi</taxon>
        <taxon>Dikarya</taxon>
        <taxon>Ascomycota</taxon>
        <taxon>Pezizomycotina</taxon>
        <taxon>Sordariomycetes</taxon>
        <taxon>Xylariomycetidae</taxon>
        <taxon>Amphisphaeriales</taxon>
        <taxon>Apiosporaceae</taxon>
        <taxon>Apiospora</taxon>
    </lineage>
</organism>
<gene>
    <name evidence="1" type="ORF">PG991_012112</name>
</gene>
<evidence type="ECO:0000313" key="1">
    <source>
        <dbReference type="EMBL" id="KAK8005815.1"/>
    </source>
</evidence>
<comment type="caution">
    <text evidence="1">The sequence shown here is derived from an EMBL/GenBank/DDBJ whole genome shotgun (WGS) entry which is preliminary data.</text>
</comment>
<accession>A0ABR1R9R6</accession>